<dbReference type="OrthoDB" id="9807630at2"/>
<dbReference type="NCBIfam" id="TIGR01509">
    <property type="entry name" value="HAD-SF-IA-v3"/>
    <property type="match status" value="1"/>
</dbReference>
<dbReference type="InterPro" id="IPR041492">
    <property type="entry name" value="HAD_2"/>
</dbReference>
<dbReference type="InterPro" id="IPR036412">
    <property type="entry name" value="HAD-like_sf"/>
</dbReference>
<sequence length="210" mass="24325">MKKYKCVIFDLDGTMLDTEKMNMVPLQRLIKEELGKDIEYDELLKYRAYAGKKTLELLEFKDIENSYDKWVKYVNEYEDGAKLYDGFKEVIELLDKNGILLGIASSKMKNQYEIDFFKTGLQRYMKSVVLAEDTENHKPHPEPLLKAVELLNISPKDAIYVGDTIADYKASKEAEMDFALATWGAFDLTDIKADYNLNHPKDILKILDIK</sequence>
<dbReference type="Pfam" id="PF13419">
    <property type="entry name" value="HAD_2"/>
    <property type="match status" value="1"/>
</dbReference>
<dbReference type="SUPFAM" id="SSF56784">
    <property type="entry name" value="HAD-like"/>
    <property type="match status" value="1"/>
</dbReference>
<dbReference type="InterPro" id="IPR023198">
    <property type="entry name" value="PGP-like_dom2"/>
</dbReference>
<dbReference type="Gene3D" id="3.40.50.1000">
    <property type="entry name" value="HAD superfamily/HAD-like"/>
    <property type="match status" value="1"/>
</dbReference>
<keyword evidence="1" id="KW-0378">Hydrolase</keyword>
<dbReference type="AlphaFoldDB" id="A0A1V4SZD2"/>
<name>A0A1V4SZD2_9CLOT</name>
<proteinExistence type="predicted"/>
<dbReference type="SFLD" id="SFLDS00003">
    <property type="entry name" value="Haloacid_Dehalogenase"/>
    <property type="match status" value="1"/>
</dbReference>
<dbReference type="PANTHER" id="PTHR43434">
    <property type="entry name" value="PHOSPHOGLYCOLATE PHOSPHATASE"/>
    <property type="match status" value="1"/>
</dbReference>
<evidence type="ECO:0000313" key="1">
    <source>
        <dbReference type="EMBL" id="OPX49751.1"/>
    </source>
</evidence>
<dbReference type="EC" id="3.1.3.18" evidence="1"/>
<dbReference type="InterPro" id="IPR023214">
    <property type="entry name" value="HAD_sf"/>
</dbReference>
<reference evidence="1 2" key="1">
    <citation type="submission" date="2016-02" db="EMBL/GenBank/DDBJ databases">
        <title>Genome sequence of Clostridium thermobutyricum DSM 4928.</title>
        <authorList>
            <person name="Poehlein A."/>
            <person name="Daniel R."/>
        </authorList>
    </citation>
    <scope>NUCLEOTIDE SEQUENCE [LARGE SCALE GENOMIC DNA]</scope>
    <source>
        <strain evidence="1 2">DSM 4928</strain>
    </source>
</reference>
<dbReference type="NCBIfam" id="TIGR01549">
    <property type="entry name" value="HAD-SF-IA-v1"/>
    <property type="match status" value="1"/>
</dbReference>
<comment type="caution">
    <text evidence="1">The sequence shown here is derived from an EMBL/GenBank/DDBJ whole genome shotgun (WGS) entry which is preliminary data.</text>
</comment>
<dbReference type="GO" id="GO:0008967">
    <property type="term" value="F:phosphoglycolate phosphatase activity"/>
    <property type="evidence" value="ECO:0007669"/>
    <property type="project" value="UniProtKB-EC"/>
</dbReference>
<dbReference type="SFLD" id="SFLDG01129">
    <property type="entry name" value="C1.5:_HAD__Beta-PGM__Phosphata"/>
    <property type="match status" value="1"/>
</dbReference>
<dbReference type="GO" id="GO:0005829">
    <property type="term" value="C:cytosol"/>
    <property type="evidence" value="ECO:0007669"/>
    <property type="project" value="TreeGrafter"/>
</dbReference>
<dbReference type="RefSeq" id="WP_080021835.1">
    <property type="nucleotide sequence ID" value="NZ_LTAY01000021.1"/>
</dbReference>
<protein>
    <submittedName>
        <fullName evidence="1">Phosphoglycolate phosphatase</fullName>
        <ecNumber evidence="1">3.1.3.18</ecNumber>
    </submittedName>
</protein>
<accession>A0A1V4SZD2</accession>
<dbReference type="PRINTS" id="PR00413">
    <property type="entry name" value="HADHALOGNASE"/>
</dbReference>
<dbReference type="Proteomes" id="UP000191448">
    <property type="component" value="Unassembled WGS sequence"/>
</dbReference>
<dbReference type="PANTHER" id="PTHR43434:SF26">
    <property type="entry name" value="PYROPHOSPHATASE PPAX"/>
    <property type="match status" value="1"/>
</dbReference>
<evidence type="ECO:0000313" key="2">
    <source>
        <dbReference type="Proteomes" id="UP000191448"/>
    </source>
</evidence>
<dbReference type="SFLD" id="SFLDG01135">
    <property type="entry name" value="C1.5.6:_HAD__Beta-PGM__Phospha"/>
    <property type="match status" value="1"/>
</dbReference>
<dbReference type="Gene3D" id="1.10.150.240">
    <property type="entry name" value="Putative phosphatase, domain 2"/>
    <property type="match status" value="1"/>
</dbReference>
<dbReference type="EMBL" id="LTAY01000021">
    <property type="protein sequence ID" value="OPX49751.1"/>
    <property type="molecule type" value="Genomic_DNA"/>
</dbReference>
<dbReference type="GO" id="GO:0006281">
    <property type="term" value="P:DNA repair"/>
    <property type="evidence" value="ECO:0007669"/>
    <property type="project" value="TreeGrafter"/>
</dbReference>
<dbReference type="InterPro" id="IPR050155">
    <property type="entry name" value="HAD-like_hydrolase_sf"/>
</dbReference>
<gene>
    <name evidence="1" type="primary">gph</name>
    <name evidence="1" type="ORF">CLTHE_04820</name>
</gene>
<dbReference type="InterPro" id="IPR006439">
    <property type="entry name" value="HAD-SF_hydro_IA"/>
</dbReference>
<organism evidence="1 2">
    <name type="scientific">Clostridium thermobutyricum DSM 4928</name>
    <dbReference type="NCBI Taxonomy" id="1121339"/>
    <lineage>
        <taxon>Bacteria</taxon>
        <taxon>Bacillati</taxon>
        <taxon>Bacillota</taxon>
        <taxon>Clostridia</taxon>
        <taxon>Eubacteriales</taxon>
        <taxon>Clostridiaceae</taxon>
        <taxon>Clostridium</taxon>
    </lineage>
</organism>